<keyword evidence="1" id="KW-0175">Coiled coil</keyword>
<dbReference type="RefSeq" id="XP_016256975.1">
    <property type="nucleotide sequence ID" value="XM_016412662.1"/>
</dbReference>
<proteinExistence type="predicted"/>
<dbReference type="GeneID" id="27363128"/>
<dbReference type="AlphaFoldDB" id="A0A0D2DLZ6"/>
<protein>
    <submittedName>
        <fullName evidence="3">Uncharacterized protein</fullName>
    </submittedName>
</protein>
<evidence type="ECO:0000256" key="2">
    <source>
        <dbReference type="SAM" id="MobiDB-lite"/>
    </source>
</evidence>
<reference evidence="3 4" key="1">
    <citation type="submission" date="2015-01" db="EMBL/GenBank/DDBJ databases">
        <title>The Genome Sequence of Exophiala oligosperma CBS72588.</title>
        <authorList>
            <consortium name="The Broad Institute Genomics Platform"/>
            <person name="Cuomo C."/>
            <person name="de Hoog S."/>
            <person name="Gorbushina A."/>
            <person name="Stielow B."/>
            <person name="Teixiera M."/>
            <person name="Abouelleil A."/>
            <person name="Chapman S.B."/>
            <person name="Priest M."/>
            <person name="Young S.K."/>
            <person name="Wortman J."/>
            <person name="Nusbaum C."/>
            <person name="Birren B."/>
        </authorList>
    </citation>
    <scope>NUCLEOTIDE SEQUENCE [LARGE SCALE GENOMIC DNA]</scope>
    <source>
        <strain evidence="3 4">CBS 72588</strain>
    </source>
</reference>
<feature type="compositionally biased region" description="Low complexity" evidence="2">
    <location>
        <begin position="425"/>
        <end position="447"/>
    </location>
</feature>
<organism evidence="3 4">
    <name type="scientific">Exophiala oligosperma</name>
    <dbReference type="NCBI Taxonomy" id="215243"/>
    <lineage>
        <taxon>Eukaryota</taxon>
        <taxon>Fungi</taxon>
        <taxon>Dikarya</taxon>
        <taxon>Ascomycota</taxon>
        <taxon>Pezizomycotina</taxon>
        <taxon>Eurotiomycetes</taxon>
        <taxon>Chaetothyriomycetidae</taxon>
        <taxon>Chaetothyriales</taxon>
        <taxon>Herpotrichiellaceae</taxon>
        <taxon>Exophiala</taxon>
    </lineage>
</organism>
<dbReference type="VEuPathDB" id="FungiDB:PV06_11054"/>
<dbReference type="HOGENOM" id="CLU_035148_0_0_1"/>
<dbReference type="EMBL" id="KN847349">
    <property type="protein sequence ID" value="KIW36759.1"/>
    <property type="molecule type" value="Genomic_DNA"/>
</dbReference>
<evidence type="ECO:0000256" key="1">
    <source>
        <dbReference type="SAM" id="Coils"/>
    </source>
</evidence>
<dbReference type="OrthoDB" id="4145681at2759"/>
<feature type="compositionally biased region" description="Basic and acidic residues" evidence="2">
    <location>
        <begin position="401"/>
        <end position="416"/>
    </location>
</feature>
<feature type="region of interest" description="Disordered" evidence="2">
    <location>
        <begin position="76"/>
        <end position="99"/>
    </location>
</feature>
<name>A0A0D2DLZ6_9EURO</name>
<feature type="region of interest" description="Disordered" evidence="2">
    <location>
        <begin position="530"/>
        <end position="566"/>
    </location>
</feature>
<accession>A0A0D2DLZ6</accession>
<keyword evidence="4" id="KW-1185">Reference proteome</keyword>
<evidence type="ECO:0000313" key="3">
    <source>
        <dbReference type="EMBL" id="KIW36759.1"/>
    </source>
</evidence>
<feature type="region of interest" description="Disordered" evidence="2">
    <location>
        <begin position="400"/>
        <end position="495"/>
    </location>
</feature>
<dbReference type="STRING" id="215243.A0A0D2DLZ6"/>
<gene>
    <name evidence="3" type="ORF">PV06_11054</name>
</gene>
<feature type="coiled-coil region" evidence="1">
    <location>
        <begin position="275"/>
        <end position="302"/>
    </location>
</feature>
<evidence type="ECO:0000313" key="4">
    <source>
        <dbReference type="Proteomes" id="UP000053342"/>
    </source>
</evidence>
<dbReference type="Proteomes" id="UP000053342">
    <property type="component" value="Unassembled WGS sequence"/>
</dbReference>
<sequence>MARAVYADEVLRLSVDDIGDEDLFDLKDPENWTEEHTAHFRKIVNERHQRDEKDRSRAVDADELGARLGRIPTRESPTYPLTRYRSPSTSTIDTEKDREEGWQEEEEAYHALVAEGGRPSHPVTLGYDVIDNPDKYEPYKDILWFWHSQYGGRHAEFRYQLIEWREFREMQDKKRSYYVPRNRFREYQDSVRESQTDAGWKYDLRVLEDRHQQNRLEDWNEFRAFYYRRLKQCEKRVAPAEQDLSMYQRKFEEAQARLTNVITDTQVLYSRFDDIQASKQEVTKAKFRVESAEEALQAAKQSRSKRKATLMRMAHQEIASARDNLKQVSGTEEMRRLRDGFDLHLAEESMIIAKGKLRGAELRVKRWKVFLKWIDDQHPDIAAECGLFTNNTLDAAFHAIRGKEDPQRQKERPQLRRREHKQRRSVLSPKAPSKVSKASKARVSPSSLRATITTPLHESPVPAVASAQQGDHDDNRKSRLRQRPSTSTLKPTRRSARIAERIKGLQDCDALSKTARLMGREAHELLQVKRQKKRNIKGATMKSGERLKSSYPSRPQGVTKRRCLSR</sequence>